<dbReference type="Gene3D" id="3.30.230.20">
    <property type="entry name" value="lpxc deacetylase, domain 1"/>
    <property type="match status" value="1"/>
</dbReference>
<dbReference type="EC" id="3.5.1.108" evidence="4 12"/>
<keyword evidence="10 12" id="KW-0443">Lipid metabolism</keyword>
<organism evidence="13 14">
    <name type="scientific">Lignipirellula cremea</name>
    <dbReference type="NCBI Taxonomy" id="2528010"/>
    <lineage>
        <taxon>Bacteria</taxon>
        <taxon>Pseudomonadati</taxon>
        <taxon>Planctomycetota</taxon>
        <taxon>Planctomycetia</taxon>
        <taxon>Pirellulales</taxon>
        <taxon>Pirellulaceae</taxon>
        <taxon>Lignipirellula</taxon>
    </lineage>
</organism>
<dbReference type="HAMAP" id="MF_00388">
    <property type="entry name" value="LpxC"/>
    <property type="match status" value="1"/>
</dbReference>
<accession>A0A518DNG9</accession>
<evidence type="ECO:0000256" key="12">
    <source>
        <dbReference type="HAMAP-Rule" id="MF_00388"/>
    </source>
</evidence>
<dbReference type="SUPFAM" id="SSF54211">
    <property type="entry name" value="Ribosomal protein S5 domain 2-like"/>
    <property type="match status" value="2"/>
</dbReference>
<keyword evidence="6 12" id="KW-0441">Lipid A biosynthesis</keyword>
<dbReference type="EMBL" id="CP036433">
    <property type="protein sequence ID" value="QDU93387.1"/>
    <property type="molecule type" value="Genomic_DNA"/>
</dbReference>
<keyword evidence="14" id="KW-1185">Reference proteome</keyword>
<dbReference type="InterPro" id="IPR004463">
    <property type="entry name" value="UDP-acyl_GlcNac_deAcase"/>
</dbReference>
<keyword evidence="5 12" id="KW-0444">Lipid biosynthesis</keyword>
<evidence type="ECO:0000313" key="14">
    <source>
        <dbReference type="Proteomes" id="UP000317648"/>
    </source>
</evidence>
<dbReference type="RefSeq" id="WP_145050149.1">
    <property type="nucleotide sequence ID" value="NZ_CP036433.1"/>
</dbReference>
<dbReference type="GO" id="GO:0046872">
    <property type="term" value="F:metal ion binding"/>
    <property type="evidence" value="ECO:0007669"/>
    <property type="project" value="UniProtKB-KW"/>
</dbReference>
<evidence type="ECO:0000256" key="1">
    <source>
        <dbReference type="ARBA" id="ARBA00001947"/>
    </source>
</evidence>
<dbReference type="InterPro" id="IPR015870">
    <property type="entry name" value="UDP-acyl_N-AcGlcN_deAcase_N"/>
</dbReference>
<dbReference type="PANTHER" id="PTHR33694:SF1">
    <property type="entry name" value="UDP-3-O-ACYL-N-ACETYLGLUCOSAMINE DEACETYLASE 1, MITOCHONDRIAL-RELATED"/>
    <property type="match status" value="1"/>
</dbReference>
<keyword evidence="7 12" id="KW-0479">Metal-binding</keyword>
<comment type="pathway">
    <text evidence="3 12">Glycolipid biosynthesis; lipid IV(A) biosynthesis; lipid IV(A) from (3R)-3-hydroxytetradecanoyl-[acyl-carrier-protein] and UDP-N-acetyl-alpha-D-glucosamine: step 2/6.</text>
</comment>
<dbReference type="UniPathway" id="UPA00359">
    <property type="reaction ID" value="UER00478"/>
</dbReference>
<evidence type="ECO:0000256" key="9">
    <source>
        <dbReference type="ARBA" id="ARBA00022833"/>
    </source>
</evidence>
<dbReference type="PANTHER" id="PTHR33694">
    <property type="entry name" value="UDP-3-O-ACYL-N-ACETYLGLUCOSAMINE DEACETYLASE 1, MITOCHONDRIAL-RELATED"/>
    <property type="match status" value="1"/>
</dbReference>
<gene>
    <name evidence="12 13" type="primary">lpxC</name>
    <name evidence="13" type="ORF">Pla8534_11670</name>
</gene>
<dbReference type="InterPro" id="IPR011334">
    <property type="entry name" value="UDP-acyl_GlcNac_deAcase_C"/>
</dbReference>
<evidence type="ECO:0000256" key="4">
    <source>
        <dbReference type="ARBA" id="ARBA00012745"/>
    </source>
</evidence>
<evidence type="ECO:0000256" key="11">
    <source>
        <dbReference type="ARBA" id="ARBA00024535"/>
    </source>
</evidence>
<comment type="function">
    <text evidence="2 12">Catalyzes the hydrolysis of UDP-3-O-myristoyl-N-acetylglucosamine to form UDP-3-O-myristoylglucosamine and acetate, the committed step in lipid A biosynthesis.</text>
</comment>
<evidence type="ECO:0000256" key="5">
    <source>
        <dbReference type="ARBA" id="ARBA00022516"/>
    </source>
</evidence>
<feature type="binding site" evidence="12">
    <location>
        <position position="240"/>
    </location>
    <ligand>
        <name>Zn(2+)</name>
        <dbReference type="ChEBI" id="CHEBI:29105"/>
    </ligand>
</feature>
<comment type="catalytic activity">
    <reaction evidence="11 12">
        <text>a UDP-3-O-[(3R)-3-hydroxyacyl]-N-acetyl-alpha-D-glucosamine + H2O = a UDP-3-O-[(3R)-3-hydroxyacyl]-alpha-D-glucosamine + acetate</text>
        <dbReference type="Rhea" id="RHEA:67816"/>
        <dbReference type="ChEBI" id="CHEBI:15377"/>
        <dbReference type="ChEBI" id="CHEBI:30089"/>
        <dbReference type="ChEBI" id="CHEBI:137740"/>
        <dbReference type="ChEBI" id="CHEBI:173225"/>
        <dbReference type="EC" id="3.5.1.108"/>
    </reaction>
</comment>
<evidence type="ECO:0000256" key="8">
    <source>
        <dbReference type="ARBA" id="ARBA00022801"/>
    </source>
</evidence>
<dbReference type="GO" id="GO:0009245">
    <property type="term" value="P:lipid A biosynthetic process"/>
    <property type="evidence" value="ECO:0007669"/>
    <property type="project" value="UniProtKB-UniRule"/>
</dbReference>
<evidence type="ECO:0000256" key="7">
    <source>
        <dbReference type="ARBA" id="ARBA00022723"/>
    </source>
</evidence>
<dbReference type="AlphaFoldDB" id="A0A518DNG9"/>
<sequence length="290" mass="31770">MSDNTRTQQTIACETEASGFGYWSGQDVRIEFRPAEANTGVVFVRGDLPQPVRIGVSAAHRLEQPRRTTLTQHGVNVEMVEHILAALLALEIDNCEVWVDAAEMPGCDGSSQAFVNALDEVGILEQPATRRQIVIREPLRVTEGDAWVEAQPHAGPGLTVRYELDYGPGPIGQQTYECLVTPDNFRRELAPARTFLLEQEAVWLHSQGLGLRVGPTDLLVFNETGPIDNSLRYADECVRHKTLDVVGDMALAGCDLVGRVVAHQSGHRLNAALVTRLLAAYDQIQLGRAA</sequence>
<feature type="binding site" evidence="12">
    <location>
        <position position="244"/>
    </location>
    <ligand>
        <name>Zn(2+)</name>
        <dbReference type="ChEBI" id="CHEBI:29105"/>
    </ligand>
</feature>
<dbReference type="Gene3D" id="3.30.1700.10">
    <property type="entry name" value="lpxc deacetylase, domain 2"/>
    <property type="match status" value="1"/>
</dbReference>
<keyword evidence="8 12" id="KW-0378">Hydrolase</keyword>
<comment type="cofactor">
    <cofactor evidence="1 12">
        <name>Zn(2+)</name>
        <dbReference type="ChEBI" id="CHEBI:29105"/>
    </cofactor>
</comment>
<reference evidence="13 14" key="1">
    <citation type="submission" date="2019-02" db="EMBL/GenBank/DDBJ databases">
        <title>Deep-cultivation of Planctomycetes and their phenomic and genomic characterization uncovers novel biology.</title>
        <authorList>
            <person name="Wiegand S."/>
            <person name="Jogler M."/>
            <person name="Boedeker C."/>
            <person name="Pinto D."/>
            <person name="Vollmers J."/>
            <person name="Rivas-Marin E."/>
            <person name="Kohn T."/>
            <person name="Peeters S.H."/>
            <person name="Heuer A."/>
            <person name="Rast P."/>
            <person name="Oberbeckmann S."/>
            <person name="Bunk B."/>
            <person name="Jeske O."/>
            <person name="Meyerdierks A."/>
            <person name="Storesund J.E."/>
            <person name="Kallscheuer N."/>
            <person name="Luecker S."/>
            <person name="Lage O.M."/>
            <person name="Pohl T."/>
            <person name="Merkel B.J."/>
            <person name="Hornburger P."/>
            <person name="Mueller R.-W."/>
            <person name="Bruemmer F."/>
            <person name="Labrenz M."/>
            <person name="Spormann A.M."/>
            <person name="Op den Camp H."/>
            <person name="Overmann J."/>
            <person name="Amann R."/>
            <person name="Jetten M.S.M."/>
            <person name="Mascher T."/>
            <person name="Medema M.H."/>
            <person name="Devos D.P."/>
            <person name="Kaster A.-K."/>
            <person name="Ovreas L."/>
            <person name="Rohde M."/>
            <person name="Galperin M.Y."/>
            <person name="Jogler C."/>
        </authorList>
    </citation>
    <scope>NUCLEOTIDE SEQUENCE [LARGE SCALE GENOMIC DNA]</scope>
    <source>
        <strain evidence="13 14">Pla85_3_4</strain>
    </source>
</reference>
<comment type="similarity">
    <text evidence="12">Belongs to the LpxC family.</text>
</comment>
<dbReference type="Pfam" id="PF03331">
    <property type="entry name" value="LpxC"/>
    <property type="match status" value="1"/>
</dbReference>
<evidence type="ECO:0000256" key="10">
    <source>
        <dbReference type="ARBA" id="ARBA00023098"/>
    </source>
</evidence>
<feature type="active site" description="Proton donor" evidence="12">
    <location>
        <position position="267"/>
    </location>
</feature>
<dbReference type="GO" id="GO:0016020">
    <property type="term" value="C:membrane"/>
    <property type="evidence" value="ECO:0007669"/>
    <property type="project" value="GOC"/>
</dbReference>
<name>A0A518DNG9_9BACT</name>
<dbReference type="NCBIfam" id="TIGR00325">
    <property type="entry name" value="lpxC"/>
    <property type="match status" value="1"/>
</dbReference>
<keyword evidence="9 12" id="KW-0862">Zinc</keyword>
<dbReference type="OrthoDB" id="9772788at2"/>
<dbReference type="KEGG" id="lcre:Pla8534_11670"/>
<evidence type="ECO:0000313" key="13">
    <source>
        <dbReference type="EMBL" id="QDU93387.1"/>
    </source>
</evidence>
<dbReference type="Proteomes" id="UP000317648">
    <property type="component" value="Chromosome"/>
</dbReference>
<feature type="binding site" evidence="12">
    <location>
        <position position="82"/>
    </location>
    <ligand>
        <name>Zn(2+)</name>
        <dbReference type="ChEBI" id="CHEBI:29105"/>
    </ligand>
</feature>
<protein>
    <recommendedName>
        <fullName evidence="4 12">UDP-3-O-acyl-N-acetylglucosamine deacetylase</fullName>
        <shortName evidence="12">UDP-3-O-acyl-GlcNAc deacetylase</shortName>
        <ecNumber evidence="4 12">3.5.1.108</ecNumber>
    </recommendedName>
    <alternativeName>
        <fullName evidence="12">UDP-3-O-[R-3-hydroxymyristoyl]-N-acetylglucosamine deacetylase</fullName>
    </alternativeName>
</protein>
<evidence type="ECO:0000256" key="2">
    <source>
        <dbReference type="ARBA" id="ARBA00002923"/>
    </source>
</evidence>
<dbReference type="GO" id="GO:0103117">
    <property type="term" value="F:UDP-3-O-acyl-N-acetylglucosamine deacetylase activity"/>
    <property type="evidence" value="ECO:0007669"/>
    <property type="project" value="UniProtKB-UniRule"/>
</dbReference>
<dbReference type="InterPro" id="IPR020568">
    <property type="entry name" value="Ribosomal_Su5_D2-typ_SF"/>
</dbReference>
<evidence type="ECO:0000256" key="6">
    <source>
        <dbReference type="ARBA" id="ARBA00022556"/>
    </source>
</evidence>
<proteinExistence type="inferred from homology"/>
<evidence type="ECO:0000256" key="3">
    <source>
        <dbReference type="ARBA" id="ARBA00005002"/>
    </source>
</evidence>